<evidence type="ECO:0000313" key="3">
    <source>
        <dbReference type="Proteomes" id="UP000691718"/>
    </source>
</evidence>
<dbReference type="AlphaFoldDB" id="A0A8S3XDJ1"/>
<sequence>MESDSALQGDLPDGAEMSPLAENPPENAETSESNLPVHDSQENPTEETGQILLHLATNGAPTSSSDVMDENSEIQTADSEEHPPHVQGNAEAEDEMDIDDSTPGNIADESTYIGDNCLSTPAVTEDNSPQEDSQSDPMLKEPVLDENEGADAAQEESPDQSISSAMPIEGDGAPIIQDEHSFAGLTNALLFQKEELQRALQAIVDFASDSQQTDSKYII</sequence>
<dbReference type="OrthoDB" id="10001928at2759"/>
<name>A0A8S3XDJ1_PARAO</name>
<dbReference type="EMBL" id="CAJQZP010001125">
    <property type="protein sequence ID" value="CAG5018405.1"/>
    <property type="molecule type" value="Genomic_DNA"/>
</dbReference>
<gene>
    <name evidence="2" type="ORF">PAPOLLO_LOCUS16868</name>
</gene>
<protein>
    <submittedName>
        <fullName evidence="2">(apollo) hypothetical protein</fullName>
    </submittedName>
</protein>
<dbReference type="Proteomes" id="UP000691718">
    <property type="component" value="Unassembled WGS sequence"/>
</dbReference>
<feature type="compositionally biased region" description="Acidic residues" evidence="1">
    <location>
        <begin position="144"/>
        <end position="158"/>
    </location>
</feature>
<keyword evidence="3" id="KW-1185">Reference proteome</keyword>
<feature type="compositionally biased region" description="Polar residues" evidence="1">
    <location>
        <begin position="117"/>
        <end position="136"/>
    </location>
</feature>
<proteinExistence type="predicted"/>
<organism evidence="2 3">
    <name type="scientific">Parnassius apollo</name>
    <name type="common">Apollo butterfly</name>
    <name type="synonym">Papilio apollo</name>
    <dbReference type="NCBI Taxonomy" id="110799"/>
    <lineage>
        <taxon>Eukaryota</taxon>
        <taxon>Metazoa</taxon>
        <taxon>Ecdysozoa</taxon>
        <taxon>Arthropoda</taxon>
        <taxon>Hexapoda</taxon>
        <taxon>Insecta</taxon>
        <taxon>Pterygota</taxon>
        <taxon>Neoptera</taxon>
        <taxon>Endopterygota</taxon>
        <taxon>Lepidoptera</taxon>
        <taxon>Glossata</taxon>
        <taxon>Ditrysia</taxon>
        <taxon>Papilionoidea</taxon>
        <taxon>Papilionidae</taxon>
        <taxon>Parnassiinae</taxon>
        <taxon>Parnassini</taxon>
        <taxon>Parnassius</taxon>
        <taxon>Parnassius</taxon>
    </lineage>
</organism>
<feature type="compositionally biased region" description="Acidic residues" evidence="1">
    <location>
        <begin position="91"/>
        <end position="100"/>
    </location>
</feature>
<evidence type="ECO:0000256" key="1">
    <source>
        <dbReference type="SAM" id="MobiDB-lite"/>
    </source>
</evidence>
<comment type="caution">
    <text evidence="2">The sequence shown here is derived from an EMBL/GenBank/DDBJ whole genome shotgun (WGS) entry which is preliminary data.</text>
</comment>
<reference evidence="2" key="1">
    <citation type="submission" date="2021-04" db="EMBL/GenBank/DDBJ databases">
        <authorList>
            <person name="Tunstrom K."/>
        </authorList>
    </citation>
    <scope>NUCLEOTIDE SEQUENCE</scope>
</reference>
<feature type="region of interest" description="Disordered" evidence="1">
    <location>
        <begin position="1"/>
        <end position="173"/>
    </location>
</feature>
<evidence type="ECO:0000313" key="2">
    <source>
        <dbReference type="EMBL" id="CAG5018405.1"/>
    </source>
</evidence>
<accession>A0A8S3XDJ1</accession>